<organism evidence="2 3">
    <name type="scientific">Tegillarca granosa</name>
    <name type="common">Malaysian cockle</name>
    <name type="synonym">Anadara granosa</name>
    <dbReference type="NCBI Taxonomy" id="220873"/>
    <lineage>
        <taxon>Eukaryota</taxon>
        <taxon>Metazoa</taxon>
        <taxon>Spiralia</taxon>
        <taxon>Lophotrochozoa</taxon>
        <taxon>Mollusca</taxon>
        <taxon>Bivalvia</taxon>
        <taxon>Autobranchia</taxon>
        <taxon>Pteriomorphia</taxon>
        <taxon>Arcoida</taxon>
        <taxon>Arcoidea</taxon>
        <taxon>Arcidae</taxon>
        <taxon>Tegillarca</taxon>
    </lineage>
</organism>
<keyword evidence="1" id="KW-1133">Transmembrane helix</keyword>
<keyword evidence="1" id="KW-0472">Membrane</keyword>
<sequence length="111" mass="13094">MIWGTAILVLYEFLKNSELTSVSNNIHTCIFLFFYFLFFFCFYNNWLICTSSKMLGFKHLYFHQKMVGNGIWGDRGKKGVGKTWGLCLYSCLIKCHCIVKCFFHCIHHIII</sequence>
<dbReference type="EMBL" id="JARBDR010000923">
    <property type="protein sequence ID" value="KAJ8298042.1"/>
    <property type="molecule type" value="Genomic_DNA"/>
</dbReference>
<evidence type="ECO:0000313" key="2">
    <source>
        <dbReference type="EMBL" id="KAJ8298042.1"/>
    </source>
</evidence>
<gene>
    <name evidence="2" type="ORF">KUTeg_024573</name>
</gene>
<dbReference type="Proteomes" id="UP001217089">
    <property type="component" value="Unassembled WGS sequence"/>
</dbReference>
<proteinExistence type="predicted"/>
<protein>
    <submittedName>
        <fullName evidence="2">Uncharacterized protein</fullName>
    </submittedName>
</protein>
<comment type="caution">
    <text evidence="2">The sequence shown here is derived from an EMBL/GenBank/DDBJ whole genome shotgun (WGS) entry which is preliminary data.</text>
</comment>
<accession>A0ABQ9DYF8</accession>
<evidence type="ECO:0000313" key="3">
    <source>
        <dbReference type="Proteomes" id="UP001217089"/>
    </source>
</evidence>
<feature type="transmembrane region" description="Helical" evidence="1">
    <location>
        <begin position="25"/>
        <end position="48"/>
    </location>
</feature>
<evidence type="ECO:0000256" key="1">
    <source>
        <dbReference type="SAM" id="Phobius"/>
    </source>
</evidence>
<keyword evidence="1" id="KW-0812">Transmembrane</keyword>
<reference evidence="2 3" key="1">
    <citation type="submission" date="2022-12" db="EMBL/GenBank/DDBJ databases">
        <title>Chromosome-level genome of Tegillarca granosa.</title>
        <authorList>
            <person name="Kim J."/>
        </authorList>
    </citation>
    <scope>NUCLEOTIDE SEQUENCE [LARGE SCALE GENOMIC DNA]</scope>
    <source>
        <strain evidence="2">Teg-2019</strain>
        <tissue evidence="2">Adductor muscle</tissue>
    </source>
</reference>
<name>A0ABQ9DYF8_TEGGR</name>
<keyword evidence="3" id="KW-1185">Reference proteome</keyword>